<dbReference type="PANTHER" id="PTHR33747">
    <property type="entry name" value="UPF0225 PROTEIN SCO1677"/>
    <property type="match status" value="1"/>
</dbReference>
<gene>
    <name evidence="2" type="ORF">JTE88_06465</name>
</gene>
<keyword evidence="3" id="KW-1185">Reference proteome</keyword>
<dbReference type="Pfam" id="PF02810">
    <property type="entry name" value="SEC-C"/>
    <property type="match status" value="1"/>
</dbReference>
<evidence type="ECO:0000259" key="1">
    <source>
        <dbReference type="Pfam" id="PF17775"/>
    </source>
</evidence>
<evidence type="ECO:0000313" key="3">
    <source>
        <dbReference type="Proteomes" id="UP000602653"/>
    </source>
</evidence>
<dbReference type="PANTHER" id="PTHR33747:SF1">
    <property type="entry name" value="ADENYLATE CYCLASE-ASSOCIATED CAP C-TERMINAL DOMAIN-CONTAINING PROTEIN"/>
    <property type="match status" value="1"/>
</dbReference>
<dbReference type="RefSeq" id="WP_204423721.1">
    <property type="nucleotide sequence ID" value="NZ_CP070228.1"/>
</dbReference>
<dbReference type="Proteomes" id="UP000602653">
    <property type="component" value="Chromosome"/>
</dbReference>
<dbReference type="InterPro" id="IPR048469">
    <property type="entry name" value="YchJ-like_M"/>
</dbReference>
<dbReference type="EMBL" id="CP070228">
    <property type="protein sequence ID" value="QRV01734.1"/>
    <property type="molecule type" value="Genomic_DNA"/>
</dbReference>
<proteinExistence type="predicted"/>
<feature type="domain" description="YchJ-like middle NTF2-like" evidence="1">
    <location>
        <begin position="28"/>
        <end position="114"/>
    </location>
</feature>
<dbReference type="InterPro" id="IPR032710">
    <property type="entry name" value="NTF2-like_dom_sf"/>
</dbReference>
<organism evidence="2 3">
    <name type="scientific">Arcanobacterium phocisimile</name>
    <dbReference type="NCBI Taxonomy" id="1302235"/>
    <lineage>
        <taxon>Bacteria</taxon>
        <taxon>Bacillati</taxon>
        <taxon>Actinomycetota</taxon>
        <taxon>Actinomycetes</taxon>
        <taxon>Actinomycetales</taxon>
        <taxon>Actinomycetaceae</taxon>
        <taxon>Arcanobacterium</taxon>
    </lineage>
</organism>
<name>A0ABX7IGP1_9ACTO</name>
<sequence length="120" mass="13623">MNCPCDSGKTYAECCEPIHDGARLAEFPEELMRARYSAYALGRSDFVFASWHPKTRPLNVSTEGIRWTGLEIIDAKDAQVEFVASFVDETTAEPGSLHERSVFVRRAGWWFYLEALSLNE</sequence>
<dbReference type="SUPFAM" id="SSF54427">
    <property type="entry name" value="NTF2-like"/>
    <property type="match status" value="1"/>
</dbReference>
<dbReference type="InterPro" id="IPR004027">
    <property type="entry name" value="SEC_C_motif"/>
</dbReference>
<reference evidence="2 3" key="1">
    <citation type="submission" date="2021-02" db="EMBL/GenBank/DDBJ databases">
        <title>Complete Genome Sequence of Arcanobacterium phocisimile strain DSM 26142T from a harbour seal.</title>
        <authorList>
            <person name="Borowiak M."/>
            <person name="Alssahen M."/>
            <person name="Malorny B."/>
            <person name="Laemmler C."/>
            <person name="Siebert U."/>
            <person name="Ploetz M."/>
            <person name="Abdulmawjood A."/>
        </authorList>
    </citation>
    <scope>NUCLEOTIDE SEQUENCE [LARGE SCALE GENOMIC DNA]</scope>
    <source>
        <strain evidence="2 3">DSM 26142</strain>
    </source>
</reference>
<protein>
    <submittedName>
        <fullName evidence="2">SEC-C domain-containing protein</fullName>
    </submittedName>
</protein>
<dbReference type="Pfam" id="PF17775">
    <property type="entry name" value="YchJ_M-like"/>
    <property type="match status" value="1"/>
</dbReference>
<dbReference type="Gene3D" id="3.10.450.50">
    <property type="match status" value="1"/>
</dbReference>
<evidence type="ECO:0000313" key="2">
    <source>
        <dbReference type="EMBL" id="QRV01734.1"/>
    </source>
</evidence>
<accession>A0ABX7IGP1</accession>